<feature type="domain" description="Cytoskeleton protein RodZ-like C-terminal" evidence="3">
    <location>
        <begin position="269"/>
        <end position="340"/>
    </location>
</feature>
<dbReference type="Gene3D" id="1.10.260.40">
    <property type="entry name" value="lambda repressor-like DNA-binding domains"/>
    <property type="match status" value="1"/>
</dbReference>
<dbReference type="Pfam" id="PF13413">
    <property type="entry name" value="HTH_25"/>
    <property type="match status" value="1"/>
</dbReference>
<dbReference type="InterPro" id="IPR025194">
    <property type="entry name" value="RodZ-like_C"/>
</dbReference>
<feature type="transmembrane region" description="Helical" evidence="2">
    <location>
        <begin position="115"/>
        <end position="135"/>
    </location>
</feature>
<dbReference type="PANTHER" id="PTHR34475:SF1">
    <property type="entry name" value="CYTOSKELETON PROTEIN RODZ"/>
    <property type="match status" value="1"/>
</dbReference>
<dbReference type="InterPro" id="IPR050400">
    <property type="entry name" value="Bact_Cytoskel_RodZ"/>
</dbReference>
<evidence type="ECO:0000256" key="2">
    <source>
        <dbReference type="SAM" id="Phobius"/>
    </source>
</evidence>
<evidence type="ECO:0000313" key="4">
    <source>
        <dbReference type="EMBL" id="PLX59612.1"/>
    </source>
</evidence>
<name>A0A2N6CRC6_9GAMM</name>
<protein>
    <recommendedName>
        <fullName evidence="3">Cytoskeleton protein RodZ-like C-terminal domain-containing protein</fullName>
    </recommendedName>
</protein>
<evidence type="ECO:0000313" key="5">
    <source>
        <dbReference type="Proteomes" id="UP000235015"/>
    </source>
</evidence>
<gene>
    <name evidence="4" type="ORF">C0630_19515</name>
</gene>
<evidence type="ECO:0000259" key="3">
    <source>
        <dbReference type="Pfam" id="PF13464"/>
    </source>
</evidence>
<accession>A0A2N6CRC6</accession>
<proteinExistence type="predicted"/>
<dbReference type="Proteomes" id="UP000235015">
    <property type="component" value="Unassembled WGS sequence"/>
</dbReference>
<evidence type="ECO:0000256" key="1">
    <source>
        <dbReference type="SAM" id="MobiDB-lite"/>
    </source>
</evidence>
<keyword evidence="2" id="KW-0472">Membrane</keyword>
<reference evidence="4 5" key="1">
    <citation type="submission" date="2017-11" db="EMBL/GenBank/DDBJ databases">
        <title>Genome-resolved metagenomics identifies genetic mobility, metabolic interactions, and unexpected diversity in perchlorate-reducing communities.</title>
        <authorList>
            <person name="Barnum T.P."/>
            <person name="Figueroa I.A."/>
            <person name="Carlstrom C.I."/>
            <person name="Lucas L.N."/>
            <person name="Engelbrektson A.L."/>
            <person name="Coates J.D."/>
        </authorList>
    </citation>
    <scope>NUCLEOTIDE SEQUENCE [LARGE SCALE GENOMIC DNA]</scope>
    <source>
        <strain evidence="4">BM301</strain>
    </source>
</reference>
<dbReference type="STRING" id="1111735.GCA_000428045_01204"/>
<feature type="region of interest" description="Disordered" evidence="1">
    <location>
        <begin position="193"/>
        <end position="223"/>
    </location>
</feature>
<dbReference type="PANTHER" id="PTHR34475">
    <property type="match status" value="1"/>
</dbReference>
<sequence length="344" mass="36492">MNDADHNEEALEPPVIQGPGKQLREIRIAKDMDINRVASLLHLNVSMLEALEADDFSKLPSAVFVQGYLRNYARLLDIPVASILEAFHQYRPADEEAMNLKAAQIKHEVRSSHTIIRLTTWLIVIAIIALVVTWWRGYLQWPLNLGLEAGNPAAEQQAETPPAASDNLPVDDDGKMTLPALIDKPEILDAPVVEPAGSGVDESPSPVDMTPQEGAAGPLVSGAEAPRSVEGAVAGSMDSALPNSAAEVAPATGVITAEPAQVQASGAIQVRFSDACWTDIKDATGSYRVIGNKAGGDSLVLAGEAPYKMVFGNASAVTILVDGAAFDLTPHIRGNVAKFTLQPE</sequence>
<keyword evidence="2" id="KW-1133">Transmembrane helix</keyword>
<dbReference type="EMBL" id="PKUN01000031">
    <property type="protein sequence ID" value="PLX59612.1"/>
    <property type="molecule type" value="Genomic_DNA"/>
</dbReference>
<organism evidence="4 5">
    <name type="scientific">Sedimenticola selenatireducens</name>
    <dbReference type="NCBI Taxonomy" id="191960"/>
    <lineage>
        <taxon>Bacteria</taxon>
        <taxon>Pseudomonadati</taxon>
        <taxon>Pseudomonadota</taxon>
        <taxon>Gammaproteobacteria</taxon>
        <taxon>Chromatiales</taxon>
        <taxon>Sedimenticolaceae</taxon>
        <taxon>Sedimenticola</taxon>
    </lineage>
</organism>
<dbReference type="GO" id="GO:0003677">
    <property type="term" value="F:DNA binding"/>
    <property type="evidence" value="ECO:0007669"/>
    <property type="project" value="InterPro"/>
</dbReference>
<dbReference type="Pfam" id="PF13464">
    <property type="entry name" value="RodZ_C"/>
    <property type="match status" value="1"/>
</dbReference>
<dbReference type="AlphaFoldDB" id="A0A2N6CRC6"/>
<keyword evidence="2" id="KW-0812">Transmembrane</keyword>
<dbReference type="RefSeq" id="WP_273441063.1">
    <property type="nucleotide sequence ID" value="NZ_PKUN01000031.1"/>
</dbReference>
<comment type="caution">
    <text evidence="4">The sequence shown here is derived from an EMBL/GenBank/DDBJ whole genome shotgun (WGS) entry which is preliminary data.</text>
</comment>
<dbReference type="InterPro" id="IPR010982">
    <property type="entry name" value="Lambda_DNA-bd_dom_sf"/>
</dbReference>